<evidence type="ECO:0000313" key="2">
    <source>
        <dbReference type="EMBL" id="MBB4677365.1"/>
    </source>
</evidence>
<keyword evidence="1" id="KW-0812">Transmembrane</keyword>
<protein>
    <submittedName>
        <fullName evidence="2">Uncharacterized protein</fullName>
    </submittedName>
</protein>
<dbReference type="AlphaFoldDB" id="A0A7W7CA44"/>
<proteinExistence type="predicted"/>
<accession>A0A7W7CA44</accession>
<dbReference type="Pfam" id="PF19953">
    <property type="entry name" value="EACC1"/>
    <property type="match status" value="1"/>
</dbReference>
<comment type="caution">
    <text evidence="2">The sequence shown here is derived from an EMBL/GenBank/DDBJ whole genome shotgun (WGS) entry which is preliminary data.</text>
</comment>
<evidence type="ECO:0000313" key="3">
    <source>
        <dbReference type="Proteomes" id="UP000533598"/>
    </source>
</evidence>
<evidence type="ECO:0000256" key="1">
    <source>
        <dbReference type="SAM" id="Phobius"/>
    </source>
</evidence>
<dbReference type="EMBL" id="JACHMH010000001">
    <property type="protein sequence ID" value="MBB4677365.1"/>
    <property type="molecule type" value="Genomic_DNA"/>
</dbReference>
<feature type="transmembrane region" description="Helical" evidence="1">
    <location>
        <begin position="53"/>
        <end position="74"/>
    </location>
</feature>
<dbReference type="Proteomes" id="UP000533598">
    <property type="component" value="Unassembled WGS sequence"/>
</dbReference>
<reference evidence="2 3" key="1">
    <citation type="submission" date="2020-08" db="EMBL/GenBank/DDBJ databases">
        <title>Sequencing the genomes of 1000 actinobacteria strains.</title>
        <authorList>
            <person name="Klenk H.-P."/>
        </authorList>
    </citation>
    <scope>NUCLEOTIDE SEQUENCE [LARGE SCALE GENOMIC DNA]</scope>
    <source>
        <strain evidence="2 3">DSM 44230</strain>
    </source>
</reference>
<dbReference type="RefSeq" id="WP_185003326.1">
    <property type="nucleotide sequence ID" value="NZ_BAAAUI010000032.1"/>
</dbReference>
<keyword evidence="1" id="KW-1133">Transmembrane helix</keyword>
<keyword evidence="3" id="KW-1185">Reference proteome</keyword>
<dbReference type="InterPro" id="IPR045428">
    <property type="entry name" value="EACC1"/>
</dbReference>
<keyword evidence="1" id="KW-0472">Membrane</keyword>
<gene>
    <name evidence="2" type="ORF">HNR67_003483</name>
</gene>
<name>A0A7W7CA44_9PSEU</name>
<sequence>MTEAVHISLDGADEDELRRLASWLRDEEELRGQVSLSHQPIRPGEMGGAIDTIVVLVTSGTAAAMVTAVFDWLARRKEADRVTLRLRAKDGRELEIGCRSTQDLDAVVGQVTKALGGGE</sequence>
<organism evidence="2 3">
    <name type="scientific">Crossiella cryophila</name>
    <dbReference type="NCBI Taxonomy" id="43355"/>
    <lineage>
        <taxon>Bacteria</taxon>
        <taxon>Bacillati</taxon>
        <taxon>Actinomycetota</taxon>
        <taxon>Actinomycetes</taxon>
        <taxon>Pseudonocardiales</taxon>
        <taxon>Pseudonocardiaceae</taxon>
        <taxon>Crossiella</taxon>
    </lineage>
</organism>